<name>A0A4R3JAL5_9PROT</name>
<dbReference type="CDD" id="cd06464">
    <property type="entry name" value="ACD_sHsps-like"/>
    <property type="match status" value="1"/>
</dbReference>
<organism evidence="5 6">
    <name type="scientific">Varunaivibrio sulfuroxidans</name>
    <dbReference type="NCBI Taxonomy" id="1773489"/>
    <lineage>
        <taxon>Bacteria</taxon>
        <taxon>Pseudomonadati</taxon>
        <taxon>Pseudomonadota</taxon>
        <taxon>Alphaproteobacteria</taxon>
        <taxon>Rhodospirillales</taxon>
        <taxon>Magnetovibrionaceae</taxon>
        <taxon>Varunaivibrio</taxon>
    </lineage>
</organism>
<comment type="caution">
    <text evidence="5">The sequence shown here is derived from an EMBL/GenBank/DDBJ whole genome shotgun (WGS) entry which is preliminary data.</text>
</comment>
<dbReference type="Pfam" id="PF00011">
    <property type="entry name" value="HSP20"/>
    <property type="match status" value="1"/>
</dbReference>
<feature type="region of interest" description="Disordered" evidence="3">
    <location>
        <begin position="1"/>
        <end position="24"/>
    </location>
</feature>
<keyword evidence="6" id="KW-1185">Reference proteome</keyword>
<reference evidence="5 6" key="1">
    <citation type="submission" date="2019-03" db="EMBL/GenBank/DDBJ databases">
        <title>Genomic Encyclopedia of Type Strains, Phase IV (KMG-IV): sequencing the most valuable type-strain genomes for metagenomic binning, comparative biology and taxonomic classification.</title>
        <authorList>
            <person name="Goeker M."/>
        </authorList>
    </citation>
    <scope>NUCLEOTIDE SEQUENCE [LARGE SCALE GENOMIC DNA]</scope>
    <source>
        <strain evidence="5 6">DSM 101688</strain>
    </source>
</reference>
<evidence type="ECO:0000259" key="4">
    <source>
        <dbReference type="PROSITE" id="PS01031"/>
    </source>
</evidence>
<dbReference type="AlphaFoldDB" id="A0A4R3JAL5"/>
<feature type="compositionally biased region" description="Basic and acidic residues" evidence="3">
    <location>
        <begin position="8"/>
        <end position="24"/>
    </location>
</feature>
<dbReference type="PROSITE" id="PS01031">
    <property type="entry name" value="SHSP"/>
    <property type="match status" value="1"/>
</dbReference>
<dbReference type="SUPFAM" id="SSF49764">
    <property type="entry name" value="HSP20-like chaperones"/>
    <property type="match status" value="1"/>
</dbReference>
<dbReference type="InterPro" id="IPR031107">
    <property type="entry name" value="Small_HSP"/>
</dbReference>
<dbReference type="InterPro" id="IPR008978">
    <property type="entry name" value="HSP20-like_chaperone"/>
</dbReference>
<proteinExistence type="inferred from homology"/>
<dbReference type="RefSeq" id="WP_132938768.1">
    <property type="nucleotide sequence ID" value="NZ_CP119676.1"/>
</dbReference>
<evidence type="ECO:0000256" key="2">
    <source>
        <dbReference type="RuleBase" id="RU003616"/>
    </source>
</evidence>
<protein>
    <submittedName>
        <fullName evidence="5">Heat shock protein Hsp20</fullName>
    </submittedName>
</protein>
<dbReference type="Proteomes" id="UP000295304">
    <property type="component" value="Unassembled WGS sequence"/>
</dbReference>
<dbReference type="PANTHER" id="PTHR11527">
    <property type="entry name" value="HEAT-SHOCK PROTEIN 20 FAMILY MEMBER"/>
    <property type="match status" value="1"/>
</dbReference>
<sequence>MSTPVKKTAPEETVKVTRPSEGKKVQHPLLTLREEVDHLFDNFFTGFSFGPFSRKAFETDPLHKIGDVFSSGDKMLPHTDIVEREHEYRITAELPGMDGSDVEVTVDDGVLRIAGEKKSETREDRDDYHLLERHYGSVLRTFPIPDNADQDHVSASFAKGVLTITMAKLDKPKTQAKKIPIKG</sequence>
<dbReference type="Gene3D" id="2.60.40.790">
    <property type="match status" value="1"/>
</dbReference>
<evidence type="ECO:0000313" key="6">
    <source>
        <dbReference type="Proteomes" id="UP000295304"/>
    </source>
</evidence>
<gene>
    <name evidence="5" type="ORF">EDD55_104120</name>
</gene>
<accession>A0A4R3JAL5</accession>
<dbReference type="OrthoDB" id="9808910at2"/>
<dbReference type="InterPro" id="IPR002068">
    <property type="entry name" value="A-crystallin/Hsp20_dom"/>
</dbReference>
<dbReference type="EMBL" id="SLZW01000004">
    <property type="protein sequence ID" value="TCS63029.1"/>
    <property type="molecule type" value="Genomic_DNA"/>
</dbReference>
<keyword evidence="5" id="KW-0346">Stress response</keyword>
<feature type="domain" description="SHSP" evidence="4">
    <location>
        <begin position="70"/>
        <end position="183"/>
    </location>
</feature>
<evidence type="ECO:0000256" key="3">
    <source>
        <dbReference type="SAM" id="MobiDB-lite"/>
    </source>
</evidence>
<evidence type="ECO:0000256" key="1">
    <source>
        <dbReference type="PROSITE-ProRule" id="PRU00285"/>
    </source>
</evidence>
<comment type="similarity">
    <text evidence="1 2">Belongs to the small heat shock protein (HSP20) family.</text>
</comment>
<evidence type="ECO:0000313" key="5">
    <source>
        <dbReference type="EMBL" id="TCS63029.1"/>
    </source>
</evidence>